<proteinExistence type="predicted"/>
<dbReference type="Proteomes" id="UP000292003">
    <property type="component" value="Unassembled WGS sequence"/>
</dbReference>
<evidence type="ECO:0000313" key="1">
    <source>
        <dbReference type="EMBL" id="RZQ62117.1"/>
    </source>
</evidence>
<organism evidence="1 2">
    <name type="scientific">Amycolatopsis suaedae</name>
    <dbReference type="NCBI Taxonomy" id="2510978"/>
    <lineage>
        <taxon>Bacteria</taxon>
        <taxon>Bacillati</taxon>
        <taxon>Actinomycetota</taxon>
        <taxon>Actinomycetes</taxon>
        <taxon>Pseudonocardiales</taxon>
        <taxon>Pseudonocardiaceae</taxon>
        <taxon>Amycolatopsis</taxon>
    </lineage>
</organism>
<dbReference type="OrthoDB" id="4225757at2"/>
<evidence type="ECO:0000313" key="2">
    <source>
        <dbReference type="Proteomes" id="UP000292003"/>
    </source>
</evidence>
<reference evidence="1 2" key="1">
    <citation type="submission" date="2019-02" db="EMBL/GenBank/DDBJ databases">
        <title>Draft genome sequence of Amycolatopsis sp. 8-3EHSu isolated from roots of Suaeda maritima.</title>
        <authorList>
            <person name="Duangmal K."/>
            <person name="Chantavorakit T."/>
        </authorList>
    </citation>
    <scope>NUCLEOTIDE SEQUENCE [LARGE SCALE GENOMIC DNA]</scope>
    <source>
        <strain evidence="1 2">8-3EHSu</strain>
    </source>
</reference>
<sequence length="86" mass="9916">MDEPQPDLDAIEAKLAAVVDGSMSREAADRWAARWYTADHLRWDELSWWALGCLYGIDLQHGPGGEYLHDRSQVAGWLAELRHRRR</sequence>
<name>A0A4Q7J4Y7_9PSEU</name>
<accession>A0A4Q7J4Y7</accession>
<dbReference type="RefSeq" id="WP_130477210.1">
    <property type="nucleotide sequence ID" value="NZ_SFCC01000010.1"/>
</dbReference>
<protein>
    <submittedName>
        <fullName evidence="1">Uncharacterized protein</fullName>
    </submittedName>
</protein>
<keyword evidence="2" id="KW-1185">Reference proteome</keyword>
<comment type="caution">
    <text evidence="1">The sequence shown here is derived from an EMBL/GenBank/DDBJ whole genome shotgun (WGS) entry which is preliminary data.</text>
</comment>
<dbReference type="EMBL" id="SFCC01000010">
    <property type="protein sequence ID" value="RZQ62117.1"/>
    <property type="molecule type" value="Genomic_DNA"/>
</dbReference>
<gene>
    <name evidence="1" type="ORF">EWH70_21285</name>
</gene>
<dbReference type="AlphaFoldDB" id="A0A4Q7J4Y7"/>